<feature type="compositionally biased region" description="Low complexity" evidence="1">
    <location>
        <begin position="23"/>
        <end position="40"/>
    </location>
</feature>
<feature type="region of interest" description="Disordered" evidence="1">
    <location>
        <begin position="1"/>
        <end position="66"/>
    </location>
</feature>
<reference evidence="2" key="1">
    <citation type="journal article" date="2020" name="Stud. Mycol.">
        <title>101 Dothideomycetes genomes: a test case for predicting lifestyles and emergence of pathogens.</title>
        <authorList>
            <person name="Haridas S."/>
            <person name="Albert R."/>
            <person name="Binder M."/>
            <person name="Bloem J."/>
            <person name="Labutti K."/>
            <person name="Salamov A."/>
            <person name="Andreopoulos B."/>
            <person name="Baker S."/>
            <person name="Barry K."/>
            <person name="Bills G."/>
            <person name="Bluhm B."/>
            <person name="Cannon C."/>
            <person name="Castanera R."/>
            <person name="Culley D."/>
            <person name="Daum C."/>
            <person name="Ezra D."/>
            <person name="Gonzalez J."/>
            <person name="Henrissat B."/>
            <person name="Kuo A."/>
            <person name="Liang C."/>
            <person name="Lipzen A."/>
            <person name="Lutzoni F."/>
            <person name="Magnuson J."/>
            <person name="Mondo S."/>
            <person name="Nolan M."/>
            <person name="Ohm R."/>
            <person name="Pangilinan J."/>
            <person name="Park H.-J."/>
            <person name="Ramirez L."/>
            <person name="Alfaro M."/>
            <person name="Sun H."/>
            <person name="Tritt A."/>
            <person name="Yoshinaga Y."/>
            <person name="Zwiers L.-H."/>
            <person name="Turgeon B."/>
            <person name="Goodwin S."/>
            <person name="Spatafora J."/>
            <person name="Crous P."/>
            <person name="Grigoriev I."/>
        </authorList>
    </citation>
    <scope>NUCLEOTIDE SEQUENCE</scope>
    <source>
        <strain evidence="2">CBS 262.69</strain>
    </source>
</reference>
<evidence type="ECO:0000313" key="3">
    <source>
        <dbReference type="Proteomes" id="UP000799640"/>
    </source>
</evidence>
<gene>
    <name evidence="2" type="ORF">EJ06DRAFT_530186</name>
</gene>
<dbReference type="Proteomes" id="UP000799640">
    <property type="component" value="Unassembled WGS sequence"/>
</dbReference>
<dbReference type="EMBL" id="ML996695">
    <property type="protein sequence ID" value="KAF2400199.1"/>
    <property type="molecule type" value="Genomic_DNA"/>
</dbReference>
<sequence length="97" mass="10657">MPAAYRRHPIALSSPDETSYVMPTDDISSSTPSTSKPIPTIHHKPIMPPHRKSARVTSPKPTPDSEILAPYLTSFSATIKRDRKDVAAYLNTQITTA</sequence>
<proteinExistence type="predicted"/>
<evidence type="ECO:0000313" key="2">
    <source>
        <dbReference type="EMBL" id="KAF2400199.1"/>
    </source>
</evidence>
<name>A0A6G1HWK4_9PEZI</name>
<keyword evidence="3" id="KW-1185">Reference proteome</keyword>
<dbReference type="AlphaFoldDB" id="A0A6G1HWK4"/>
<evidence type="ECO:0000256" key="1">
    <source>
        <dbReference type="SAM" id="MobiDB-lite"/>
    </source>
</evidence>
<organism evidence="2 3">
    <name type="scientific">Trichodelitschia bisporula</name>
    <dbReference type="NCBI Taxonomy" id="703511"/>
    <lineage>
        <taxon>Eukaryota</taxon>
        <taxon>Fungi</taxon>
        <taxon>Dikarya</taxon>
        <taxon>Ascomycota</taxon>
        <taxon>Pezizomycotina</taxon>
        <taxon>Dothideomycetes</taxon>
        <taxon>Dothideomycetes incertae sedis</taxon>
        <taxon>Phaeotrichales</taxon>
        <taxon>Phaeotrichaceae</taxon>
        <taxon>Trichodelitschia</taxon>
    </lineage>
</organism>
<protein>
    <submittedName>
        <fullName evidence="2">Uncharacterized protein</fullName>
    </submittedName>
</protein>
<accession>A0A6G1HWK4</accession>
<feature type="compositionally biased region" description="Basic residues" evidence="1">
    <location>
        <begin position="41"/>
        <end position="54"/>
    </location>
</feature>